<dbReference type="SMART" id="SM00487">
    <property type="entry name" value="DEXDc"/>
    <property type="match status" value="1"/>
</dbReference>
<dbReference type="GO" id="GO:0004386">
    <property type="term" value="F:helicase activity"/>
    <property type="evidence" value="ECO:0007669"/>
    <property type="project" value="UniProtKB-KW"/>
</dbReference>
<dbReference type="SMART" id="SM00490">
    <property type="entry name" value="HELICc"/>
    <property type="match status" value="1"/>
</dbReference>
<keyword evidence="3" id="KW-0347">Helicase</keyword>
<feature type="domain" description="Helicase ATP-binding" evidence="1">
    <location>
        <begin position="17"/>
        <end position="147"/>
    </location>
</feature>
<proteinExistence type="predicted"/>
<dbReference type="InterPro" id="IPR050742">
    <property type="entry name" value="Helicase_Restrict-Modif_Enz"/>
</dbReference>
<organism evidence="3">
    <name type="scientific">uncultured Caudovirales phage</name>
    <dbReference type="NCBI Taxonomy" id="2100421"/>
    <lineage>
        <taxon>Viruses</taxon>
        <taxon>Duplodnaviria</taxon>
        <taxon>Heunggongvirae</taxon>
        <taxon>Uroviricota</taxon>
        <taxon>Caudoviricetes</taxon>
        <taxon>Peduoviridae</taxon>
        <taxon>Maltschvirus</taxon>
        <taxon>Maltschvirus maltsch</taxon>
    </lineage>
</organism>
<dbReference type="PROSITE" id="PS51192">
    <property type="entry name" value="HELICASE_ATP_BIND_1"/>
    <property type="match status" value="1"/>
</dbReference>
<dbReference type="InterPro" id="IPR001650">
    <property type="entry name" value="Helicase_C-like"/>
</dbReference>
<dbReference type="PANTHER" id="PTHR47396:SF1">
    <property type="entry name" value="ATP-DEPENDENT HELICASE IRC3-RELATED"/>
    <property type="match status" value="1"/>
</dbReference>
<dbReference type="PANTHER" id="PTHR47396">
    <property type="entry name" value="TYPE I RESTRICTION ENZYME ECOKI R PROTEIN"/>
    <property type="match status" value="1"/>
</dbReference>
<dbReference type="GO" id="GO:0016787">
    <property type="term" value="F:hydrolase activity"/>
    <property type="evidence" value="ECO:0007669"/>
    <property type="project" value="InterPro"/>
</dbReference>
<dbReference type="Pfam" id="PF00271">
    <property type="entry name" value="Helicase_C"/>
    <property type="match status" value="1"/>
</dbReference>
<dbReference type="Gene3D" id="3.40.50.300">
    <property type="entry name" value="P-loop containing nucleotide triphosphate hydrolases"/>
    <property type="match status" value="2"/>
</dbReference>
<dbReference type="EMBL" id="LR796203">
    <property type="protein sequence ID" value="CAB4126881.1"/>
    <property type="molecule type" value="Genomic_DNA"/>
</dbReference>
<protein>
    <submittedName>
        <fullName evidence="3">SSL2 DNA or RNA helicases of superfamily II</fullName>
    </submittedName>
</protein>
<accession>A0A6J5KXW4</accession>
<gene>
    <name evidence="3" type="ORF">UFOVP78_25</name>
</gene>
<sequence>MIALRDYQGTAVDGVRAAYRSGARAPLLVLPTGGGKTVVFSHIAQSAAERGNTVLVLAHRRELIRQASAKLRDAGVAHGIIAPGHTPTRDACQVASVQTLGRRLSDPRYPEPSLIIIDEAHHAVAGQWATICASYPRARLLGVTATPQRMDGQGLGTEAGGPFDSLVVGPSMADLIERGFLSPCRVFAPAEAPDLSGVRTRGGDYETGALADAMSAPRIVGNAVEHYARHTPGLPAILFSPSVAHAEATAEAFRAAGWRAVAASGTTDPAERDAAIAGLATGAVQVLCSCDLISEGLDVPAVSTVILLRPTKSLGLFLQQVGRGLRPAPGKTALTVLDHAGNTLTHGMPDAPREWTLAGRAKGKKKEQPPASRQCPDCFAVTAPLPVCPECGHQFVTAAREIEVVDGTLSEIDADRLTALRQTKLHVLLKDARTEADLREISKAKGYKRGWVEHVLASRGERRDARSHAA</sequence>
<dbReference type="SUPFAM" id="SSF52540">
    <property type="entry name" value="P-loop containing nucleoside triphosphate hydrolases"/>
    <property type="match status" value="1"/>
</dbReference>
<dbReference type="InterPro" id="IPR006935">
    <property type="entry name" value="Helicase/UvrB_N"/>
</dbReference>
<name>A0A6J5KXW4_9CAUD</name>
<dbReference type="Pfam" id="PF04851">
    <property type="entry name" value="ResIII"/>
    <property type="match status" value="1"/>
</dbReference>
<dbReference type="InterPro" id="IPR027417">
    <property type="entry name" value="P-loop_NTPase"/>
</dbReference>
<reference evidence="3" key="1">
    <citation type="submission" date="2020-04" db="EMBL/GenBank/DDBJ databases">
        <authorList>
            <person name="Chiriac C."/>
            <person name="Salcher M."/>
            <person name="Ghai R."/>
            <person name="Kavagutti S V."/>
        </authorList>
    </citation>
    <scope>NUCLEOTIDE SEQUENCE</scope>
</reference>
<keyword evidence="3" id="KW-0378">Hydrolase</keyword>
<keyword evidence="3" id="KW-0547">Nucleotide-binding</keyword>
<dbReference type="PROSITE" id="PS51194">
    <property type="entry name" value="HELICASE_CTER"/>
    <property type="match status" value="1"/>
</dbReference>
<evidence type="ECO:0000259" key="1">
    <source>
        <dbReference type="PROSITE" id="PS51192"/>
    </source>
</evidence>
<evidence type="ECO:0000259" key="2">
    <source>
        <dbReference type="PROSITE" id="PS51194"/>
    </source>
</evidence>
<feature type="domain" description="Helicase C-terminal" evidence="2">
    <location>
        <begin position="223"/>
        <end position="377"/>
    </location>
</feature>
<dbReference type="InterPro" id="IPR014001">
    <property type="entry name" value="Helicase_ATP-bd"/>
</dbReference>
<dbReference type="GO" id="GO:0005524">
    <property type="term" value="F:ATP binding"/>
    <property type="evidence" value="ECO:0007669"/>
    <property type="project" value="InterPro"/>
</dbReference>
<dbReference type="GO" id="GO:0003677">
    <property type="term" value="F:DNA binding"/>
    <property type="evidence" value="ECO:0007669"/>
    <property type="project" value="InterPro"/>
</dbReference>
<keyword evidence="3" id="KW-0067">ATP-binding</keyword>
<evidence type="ECO:0000313" key="3">
    <source>
        <dbReference type="EMBL" id="CAB4126881.1"/>
    </source>
</evidence>